<dbReference type="PANTHER" id="PTHR24198">
    <property type="entry name" value="ANKYRIN REPEAT AND PROTEIN KINASE DOMAIN-CONTAINING PROTEIN"/>
    <property type="match status" value="1"/>
</dbReference>
<evidence type="ECO:0000256" key="2">
    <source>
        <dbReference type="ARBA" id="ARBA00023043"/>
    </source>
</evidence>
<keyword evidence="5" id="KW-1185">Reference proteome</keyword>
<feature type="repeat" description="ANK" evidence="3">
    <location>
        <begin position="234"/>
        <end position="263"/>
    </location>
</feature>
<reference evidence="4" key="1">
    <citation type="submission" date="2020-01" db="EMBL/GenBank/DDBJ databases">
        <authorList>
            <person name="Feng Z.H.Z."/>
        </authorList>
    </citation>
    <scope>NUCLEOTIDE SEQUENCE</scope>
    <source>
        <strain evidence="4">CBS107.38</strain>
    </source>
</reference>
<keyword evidence="1" id="KW-0677">Repeat</keyword>
<evidence type="ECO:0000256" key="1">
    <source>
        <dbReference type="ARBA" id="ARBA00022737"/>
    </source>
</evidence>
<dbReference type="EMBL" id="JAAABM010000003">
    <property type="protein sequence ID" value="KAF7679576.1"/>
    <property type="molecule type" value="Genomic_DNA"/>
</dbReference>
<evidence type="ECO:0000256" key="3">
    <source>
        <dbReference type="PROSITE-ProRule" id="PRU00023"/>
    </source>
</evidence>
<evidence type="ECO:0000313" key="5">
    <source>
        <dbReference type="Proteomes" id="UP000596902"/>
    </source>
</evidence>
<reference evidence="4" key="2">
    <citation type="submission" date="2020-08" db="EMBL/GenBank/DDBJ databases">
        <title>Draft Genome Sequence of Cumin Blight Pathogen Alternaria burnsii.</title>
        <authorList>
            <person name="Feng Z."/>
        </authorList>
    </citation>
    <scope>NUCLEOTIDE SEQUENCE</scope>
    <source>
        <strain evidence="4">CBS107.38</strain>
    </source>
</reference>
<dbReference type="PROSITE" id="PS50297">
    <property type="entry name" value="ANK_REP_REGION"/>
    <property type="match status" value="1"/>
</dbReference>
<dbReference type="InterPro" id="IPR036770">
    <property type="entry name" value="Ankyrin_rpt-contain_sf"/>
</dbReference>
<comment type="caution">
    <text evidence="4">The sequence shown here is derived from an EMBL/GenBank/DDBJ whole genome shotgun (WGS) entry which is preliminary data.</text>
</comment>
<dbReference type="GeneID" id="62201549"/>
<dbReference type="Gene3D" id="1.25.40.20">
    <property type="entry name" value="Ankyrin repeat-containing domain"/>
    <property type="match status" value="2"/>
</dbReference>
<dbReference type="Pfam" id="PF12796">
    <property type="entry name" value="Ank_2"/>
    <property type="match status" value="2"/>
</dbReference>
<evidence type="ECO:0008006" key="6">
    <source>
        <dbReference type="Google" id="ProtNLM"/>
    </source>
</evidence>
<protein>
    <recommendedName>
        <fullName evidence="6">Ankyrin</fullName>
    </recommendedName>
</protein>
<dbReference type="RefSeq" id="XP_038789649.1">
    <property type="nucleotide sequence ID" value="XM_038928371.1"/>
</dbReference>
<feature type="repeat" description="ANK" evidence="3">
    <location>
        <begin position="185"/>
        <end position="217"/>
    </location>
</feature>
<dbReference type="SMART" id="SM00248">
    <property type="entry name" value="ANK"/>
    <property type="match status" value="4"/>
</dbReference>
<dbReference type="PROSITE" id="PS50088">
    <property type="entry name" value="ANK_REPEAT"/>
    <property type="match status" value="2"/>
</dbReference>
<dbReference type="Proteomes" id="UP000596902">
    <property type="component" value="Unassembled WGS sequence"/>
</dbReference>
<dbReference type="PANTHER" id="PTHR24198:SF165">
    <property type="entry name" value="ANKYRIN REPEAT-CONTAINING PROTEIN-RELATED"/>
    <property type="match status" value="1"/>
</dbReference>
<accession>A0A8H7B953</accession>
<gene>
    <name evidence="4" type="ORF">GT037_003324</name>
</gene>
<dbReference type="OrthoDB" id="1722345at2759"/>
<sequence>MTDNNEKNFNTQMLAAVESNDLATLQNMLSTRDAEGPNASHRGQGLTEALSTALELAQFDIAEELFKRGARWGDSTIMYVSEGAREENGWNTKAIDVAIAHGWDVNEHFDHLGSALVLLVSATETGQEYPDGDTAALKIAAHLLSKGAEVDEGTQTCNNPLELACMHGDRHMAALLLAHDASLEKAPKALLNAAENGNIDIMQQLLDHGADVNAHPYGKLETIPAHRQDKGWGSALHCAVKNHRTEAVSFLLEKGADKKYRNKVGLTALDLARELGREDIVRLLE</sequence>
<name>A0A8H7B953_9PLEO</name>
<evidence type="ECO:0000313" key="4">
    <source>
        <dbReference type="EMBL" id="KAF7679576.1"/>
    </source>
</evidence>
<dbReference type="InterPro" id="IPR002110">
    <property type="entry name" value="Ankyrin_rpt"/>
</dbReference>
<proteinExistence type="predicted"/>
<dbReference type="SUPFAM" id="SSF48403">
    <property type="entry name" value="Ankyrin repeat"/>
    <property type="match status" value="1"/>
</dbReference>
<keyword evidence="2 3" id="KW-0040">ANK repeat</keyword>
<dbReference type="AlphaFoldDB" id="A0A8H7B953"/>
<organism evidence="4 5">
    <name type="scientific">Alternaria burnsii</name>
    <dbReference type="NCBI Taxonomy" id="1187904"/>
    <lineage>
        <taxon>Eukaryota</taxon>
        <taxon>Fungi</taxon>
        <taxon>Dikarya</taxon>
        <taxon>Ascomycota</taxon>
        <taxon>Pezizomycotina</taxon>
        <taxon>Dothideomycetes</taxon>
        <taxon>Pleosporomycetidae</taxon>
        <taxon>Pleosporales</taxon>
        <taxon>Pleosporineae</taxon>
        <taxon>Pleosporaceae</taxon>
        <taxon>Alternaria</taxon>
        <taxon>Alternaria sect. Alternaria</taxon>
    </lineage>
</organism>